<organism evidence="2 3">
    <name type="scientific">Sesamum angolense</name>
    <dbReference type="NCBI Taxonomy" id="2727404"/>
    <lineage>
        <taxon>Eukaryota</taxon>
        <taxon>Viridiplantae</taxon>
        <taxon>Streptophyta</taxon>
        <taxon>Embryophyta</taxon>
        <taxon>Tracheophyta</taxon>
        <taxon>Spermatophyta</taxon>
        <taxon>Magnoliopsida</taxon>
        <taxon>eudicotyledons</taxon>
        <taxon>Gunneridae</taxon>
        <taxon>Pentapetalae</taxon>
        <taxon>asterids</taxon>
        <taxon>lamiids</taxon>
        <taxon>Lamiales</taxon>
        <taxon>Pedaliaceae</taxon>
        <taxon>Sesamum</taxon>
    </lineage>
</organism>
<reference evidence="2" key="2">
    <citation type="journal article" date="2024" name="Plant">
        <title>Genomic evolution and insights into agronomic trait innovations of Sesamum species.</title>
        <authorList>
            <person name="Miao H."/>
            <person name="Wang L."/>
            <person name="Qu L."/>
            <person name="Liu H."/>
            <person name="Sun Y."/>
            <person name="Le M."/>
            <person name="Wang Q."/>
            <person name="Wei S."/>
            <person name="Zheng Y."/>
            <person name="Lin W."/>
            <person name="Duan Y."/>
            <person name="Cao H."/>
            <person name="Xiong S."/>
            <person name="Wang X."/>
            <person name="Wei L."/>
            <person name="Li C."/>
            <person name="Ma Q."/>
            <person name="Ju M."/>
            <person name="Zhao R."/>
            <person name="Li G."/>
            <person name="Mu C."/>
            <person name="Tian Q."/>
            <person name="Mei H."/>
            <person name="Zhang T."/>
            <person name="Gao T."/>
            <person name="Zhang H."/>
        </authorList>
    </citation>
    <scope>NUCLEOTIDE SEQUENCE</scope>
    <source>
        <strain evidence="2">K16</strain>
    </source>
</reference>
<comment type="caution">
    <text evidence="2">The sequence shown here is derived from an EMBL/GenBank/DDBJ whole genome shotgun (WGS) entry which is preliminary data.</text>
</comment>
<dbReference type="EMBL" id="JACGWL010000653">
    <property type="protein sequence ID" value="KAK4382721.1"/>
    <property type="molecule type" value="Genomic_DNA"/>
</dbReference>
<protein>
    <recommendedName>
        <fullName evidence="1">Reverse transcriptase zinc-binding domain-containing protein</fullName>
    </recommendedName>
</protein>
<evidence type="ECO:0000313" key="3">
    <source>
        <dbReference type="Proteomes" id="UP001289374"/>
    </source>
</evidence>
<dbReference type="InterPro" id="IPR026960">
    <property type="entry name" value="RVT-Znf"/>
</dbReference>
<accession>A0AAE1VZJ6</accession>
<evidence type="ECO:0000313" key="2">
    <source>
        <dbReference type="EMBL" id="KAK4382721.1"/>
    </source>
</evidence>
<dbReference type="AlphaFoldDB" id="A0AAE1VZJ6"/>
<dbReference type="Pfam" id="PF13966">
    <property type="entry name" value="zf-RVT"/>
    <property type="match status" value="1"/>
</dbReference>
<gene>
    <name evidence="2" type="ORF">Sango_2725900</name>
</gene>
<dbReference type="Proteomes" id="UP001289374">
    <property type="component" value="Unassembled WGS sequence"/>
</dbReference>
<name>A0AAE1VZJ6_9LAMI</name>
<proteinExistence type="predicted"/>
<reference evidence="2" key="1">
    <citation type="submission" date="2020-06" db="EMBL/GenBank/DDBJ databases">
        <authorList>
            <person name="Li T."/>
            <person name="Hu X."/>
            <person name="Zhang T."/>
            <person name="Song X."/>
            <person name="Zhang H."/>
            <person name="Dai N."/>
            <person name="Sheng W."/>
            <person name="Hou X."/>
            <person name="Wei L."/>
        </authorList>
    </citation>
    <scope>NUCLEOTIDE SEQUENCE</scope>
    <source>
        <strain evidence="2">K16</strain>
        <tissue evidence="2">Leaf</tissue>
    </source>
</reference>
<dbReference type="PANTHER" id="PTHR33116">
    <property type="entry name" value="REVERSE TRANSCRIPTASE ZINC-BINDING DOMAIN-CONTAINING PROTEIN-RELATED-RELATED"/>
    <property type="match status" value="1"/>
</dbReference>
<sequence length="356" mass="41401">MGQCLNPGQGIRDILALNRALMSRHLWSVIKHEKESIWVEWIAHYRLRDASIWTVNAKRGAWSWRKMLELRGTLLPHIQLKIGTGESFSLWHDPWHNLGPLILRFPRGPQLTGTDPMATLSVVIEDNMWRWPLITDIAHLEIIQNVPPIHTGPDAITWDSNGGDFTNAAAYHLFRPPGPKVGWHSLLLGPFRIPRNCFILWLAILGRLSTMDKPWLQHLDGHCILCSDGSLETHDHLFFACRFSRHCLVAIRKHIRFQWPYVEWQRGILWATSRWRGNHVVNAAYRSLLASFIYHIWKERNYRKFQHKTRAPSIIGSLVIEEVKRRILSAPLRHSISTQGLYRLWQIPWPVEGNAS</sequence>
<dbReference type="PANTHER" id="PTHR33116:SF66">
    <property type="entry name" value="REVERSE TRANSCRIPTASE ZINC-BINDING DOMAIN-CONTAINING PROTEIN"/>
    <property type="match status" value="1"/>
</dbReference>
<keyword evidence="3" id="KW-1185">Reference proteome</keyword>
<feature type="domain" description="Reverse transcriptase zinc-binding" evidence="1">
    <location>
        <begin position="165"/>
        <end position="246"/>
    </location>
</feature>
<evidence type="ECO:0000259" key="1">
    <source>
        <dbReference type="Pfam" id="PF13966"/>
    </source>
</evidence>